<dbReference type="InterPro" id="IPR011990">
    <property type="entry name" value="TPR-like_helical_dom_sf"/>
</dbReference>
<evidence type="ECO:0000256" key="1">
    <source>
        <dbReference type="SAM" id="SignalP"/>
    </source>
</evidence>
<reference evidence="3" key="1">
    <citation type="journal article" date="2020" name="mSystems">
        <title>Genome- and Community-Level Interaction Insights into Carbon Utilization and Element Cycling Functions of Hydrothermarchaeota in Hydrothermal Sediment.</title>
        <authorList>
            <person name="Zhou Z."/>
            <person name="Liu Y."/>
            <person name="Xu W."/>
            <person name="Pan J."/>
            <person name="Luo Z.H."/>
            <person name="Li M."/>
        </authorList>
    </citation>
    <scope>NUCLEOTIDE SEQUENCE [LARGE SCALE GENOMIC DNA]</scope>
    <source>
        <strain evidence="3">SpSt-349</strain>
    </source>
</reference>
<dbReference type="AlphaFoldDB" id="A0A831XE05"/>
<name>A0A831XE05_GEOME</name>
<feature type="chain" id="PRO_5032490123" evidence="1">
    <location>
        <begin position="27"/>
        <end position="944"/>
    </location>
</feature>
<proteinExistence type="predicted"/>
<evidence type="ECO:0000259" key="2">
    <source>
        <dbReference type="Pfam" id="PF24604"/>
    </source>
</evidence>
<feature type="domain" description="PelB C-terminal" evidence="2">
    <location>
        <begin position="639"/>
        <end position="942"/>
    </location>
</feature>
<dbReference type="Gene3D" id="1.25.40.10">
    <property type="entry name" value="Tetratricopeptide repeat domain"/>
    <property type="match status" value="2"/>
</dbReference>
<dbReference type="SUPFAM" id="SSF48452">
    <property type="entry name" value="TPR-like"/>
    <property type="match status" value="1"/>
</dbReference>
<keyword evidence="1" id="KW-0732">Signal</keyword>
<dbReference type="InterPro" id="IPR057306">
    <property type="entry name" value="B-barrel_PelB_C"/>
</dbReference>
<evidence type="ECO:0000313" key="3">
    <source>
        <dbReference type="EMBL" id="HEN41862.1"/>
    </source>
</evidence>
<dbReference type="Pfam" id="PF13429">
    <property type="entry name" value="TPR_15"/>
    <property type="match status" value="1"/>
</dbReference>
<feature type="signal peptide" evidence="1">
    <location>
        <begin position="1"/>
        <end position="26"/>
    </location>
</feature>
<protein>
    <submittedName>
        <fullName evidence="3">Tetratricopeptide repeat protein</fullName>
    </submittedName>
</protein>
<accession>A0A831XE05</accession>
<sequence length="944" mass="104896">MKRRVIMSAAIVMAAAQLSTPLLCRAGQNTPPPGPSAPFNTELYSLGYDVFLANGNPRDAFLLAEKAVAAKPDDIEWRRRAAQSGEWSSNTAAALEHWMYLNSAGQKDAAANALRLARATGHNRYLKQLLEQRGPAESRETLLEYVSVCEALGTPETAIDLLERHRSGPYRKEVLGHLSMLYEAVGQPQKAVDALMEQMNAFGATEEGLLRAAALTFGTGNIRDAYTILEAGKQIIPASSTAYWETFDDLAWALQEIPAVELASRKLLESGKAREEDYQRLILIGRDKDPQAAYRLSLDGWQRFGLPDFLKSALELGLAMKNYRTLADMLTWLEHEGKLKPAEQDAYFWSLVSQVHRGAGAAGESVRCYREALRKAPADGELAAGYVWLLLDLDRRAELRDLLVAWNGREKKMPALHEPFGAAQAYLGEYHKALPYFQARYAEKRNDPTWLAAYADTLEQAGWQEGAFIERLNALHLTRTRMKSMPPGTGDGRQELLAEYARAAMVLLPGDGVDSLMKGIAAGRQDNVSRELVAAWALSSQRTDLARLWFWREYARMTRRPRWVELTLALENNDRPAMARLLQEDLERLPYRDAIEAAVRSGQIPPAESVAFDRLQTNGRDNLLDNQVRDLFGSRSGGLRYRLSLLDREGVGFLEQQLSVTTALTSRYSVKLEAGNADIRHQELDVVGVYPASIRTARMGGTMRHAGGNAELYAGFREAVYTHLQAGLLGDWKLASGSTLEAALTVGTESDESLGLKIGGMKDELRLGLQHGFTPRDTLLLRLSGSILRDQQWRRLGTRGSLEAELTHRLLFTGPDTTLRLFSGYHSFDRGPDPVGRTALLIPAQQRPTSGSAYYVPESFAQAGLGLLVGEEARYAYTRNWRPFGGFDVSWNSNSGAGFYYRLGLAGPVLGLDKLEGTFSQDSGTFGTSDINSRFDLNYRYYFR</sequence>
<dbReference type="Pfam" id="PF24604">
    <property type="entry name" value="B-barrel_PelB_C"/>
    <property type="match status" value="1"/>
</dbReference>
<organism evidence="3">
    <name type="scientific">Geobacter metallireducens</name>
    <dbReference type="NCBI Taxonomy" id="28232"/>
    <lineage>
        <taxon>Bacteria</taxon>
        <taxon>Pseudomonadati</taxon>
        <taxon>Thermodesulfobacteriota</taxon>
        <taxon>Desulfuromonadia</taxon>
        <taxon>Geobacterales</taxon>
        <taxon>Geobacteraceae</taxon>
        <taxon>Geobacter</taxon>
    </lineage>
</organism>
<comment type="caution">
    <text evidence="3">The sequence shown here is derived from an EMBL/GenBank/DDBJ whole genome shotgun (WGS) entry which is preliminary data.</text>
</comment>
<dbReference type="EMBL" id="DSOV01000021">
    <property type="protein sequence ID" value="HEN41862.1"/>
    <property type="molecule type" value="Genomic_DNA"/>
</dbReference>
<gene>
    <name evidence="3" type="ORF">ENQ87_05715</name>
</gene>